<dbReference type="OrthoDB" id="9812579at2"/>
<dbReference type="Pfam" id="PF13271">
    <property type="entry name" value="DUF4062"/>
    <property type="match status" value="1"/>
</dbReference>
<dbReference type="PANTHER" id="PTHR47691:SF3">
    <property type="entry name" value="HTH-TYPE TRANSCRIPTIONAL REGULATOR RV0890C-RELATED"/>
    <property type="match status" value="1"/>
</dbReference>
<dbReference type="InterPro" id="IPR058852">
    <property type="entry name" value="HTH_77"/>
</dbReference>
<protein>
    <submittedName>
        <fullName evidence="3">Putative ATPase</fullName>
    </submittedName>
</protein>
<comment type="caution">
    <text evidence="3">The sequence shown here is derived from an EMBL/GenBank/DDBJ whole genome shotgun (WGS) entry which is preliminary data.</text>
</comment>
<dbReference type="SUPFAM" id="SSF48452">
    <property type="entry name" value="TPR-like"/>
    <property type="match status" value="1"/>
</dbReference>
<dbReference type="EMBL" id="QUMQ01000001">
    <property type="protein sequence ID" value="REG01019.1"/>
    <property type="molecule type" value="Genomic_DNA"/>
</dbReference>
<gene>
    <name evidence="3" type="ORF">DFJ67_7090</name>
</gene>
<evidence type="ECO:0000259" key="2">
    <source>
        <dbReference type="Pfam" id="PF25872"/>
    </source>
</evidence>
<accession>A0A3D9ZUF9</accession>
<dbReference type="PRINTS" id="PR00364">
    <property type="entry name" value="DISEASERSIST"/>
</dbReference>
<dbReference type="InterPro" id="IPR011990">
    <property type="entry name" value="TPR-like_helical_dom_sf"/>
</dbReference>
<proteinExistence type="predicted"/>
<sequence length="854" mass="92305">MSEQSVILTPDQRLRVFVSSSMTELAPERQAVGAAVRRLRLVPVMFEQGARPHPPRDLYRAYLEQSQIFIGVYGESYGWIAPGADRSGLADELDLARPLPRLIYVKEPAPRRDPRLESLLEAVRCAGDVSYRRFSDAPELRSQVEEDLAVLLSERFSPTPPVAWAEPGGGVPAALNPLVGRADDLAAVDAMLADDHVPLVTLIGPGGIGKTRLALAATERAVDRFPDGARYVDLSAVSDPELLGEALARGMGVRTSGSVPPAADIASWLRYKRLLLVVDNFEQLTDAAPRVAEILRAAPGVTALVTSRAPLRVAGEWVYAVPPLPTTAADPATSPAAQLFLQRARAASASFALTPDNAAAVDEIARRLDGLPLAIELAAARTVLLSPAAILDRLSDRLGLLTSGARDMPDRHRTLRDTIAWSYNLLGADERGLFNRFGVFAGTCDFAAVEAVAEPHRDPFAGVESLVESSLLVQRAGPDGEPRFTMLDTIRAFAREKLRDSGNWAAVSATHAEHYLQMTKDIAPELNTSAAPRLLRRLEFEHDNVVAAMEWFHAHDDPAAALEIMWATWVFWWRTGHVEQGNRYMSQILARADLLDDGQIGMALMLAGGVALVSGQSDRAESMLEPALPRLRASGHGPLAALAAVTVAQLALERGEQDRADRYLRECHKLAPRAGSGWEASLFHSRLALIAMRQGRLDDAHDNLRAALDKSGTDQLAMVVAEYLFAIYAVTQGRIDETRQHLLNGLSVTTAAGDEGGLGTFLAAIADLDTRTGDLERAVRLAAAAQALHTPSNEMWMRGFVSPWPTTGLDAAAVRAQLGADTYGTAWRAGERLGTQEAVREAISERPPPEEGAT</sequence>
<feature type="domain" description="DUF4062" evidence="1">
    <location>
        <begin position="15"/>
        <end position="96"/>
    </location>
</feature>
<dbReference type="AlphaFoldDB" id="A0A3D9ZUF9"/>
<dbReference type="PANTHER" id="PTHR47691">
    <property type="entry name" value="REGULATOR-RELATED"/>
    <property type="match status" value="1"/>
</dbReference>
<dbReference type="Pfam" id="PF25872">
    <property type="entry name" value="HTH_77"/>
    <property type="match status" value="1"/>
</dbReference>
<dbReference type="InterPro" id="IPR027417">
    <property type="entry name" value="P-loop_NTPase"/>
</dbReference>
<reference evidence="3 4" key="1">
    <citation type="submission" date="2018-08" db="EMBL/GenBank/DDBJ databases">
        <title>Sequencing the genomes of 1000 actinobacteria strains.</title>
        <authorList>
            <person name="Klenk H.-P."/>
        </authorList>
    </citation>
    <scope>NUCLEOTIDE SEQUENCE [LARGE SCALE GENOMIC DNA]</scope>
    <source>
        <strain evidence="3 4">DSM 44099</strain>
    </source>
</reference>
<name>A0A3D9ZUF9_9ACTN</name>
<dbReference type="Gene3D" id="3.40.50.300">
    <property type="entry name" value="P-loop containing nucleotide triphosphate hydrolases"/>
    <property type="match status" value="1"/>
</dbReference>
<evidence type="ECO:0000313" key="4">
    <source>
        <dbReference type="Proteomes" id="UP000256913"/>
    </source>
</evidence>
<dbReference type="Proteomes" id="UP000256913">
    <property type="component" value="Unassembled WGS sequence"/>
</dbReference>
<organism evidence="3 4">
    <name type="scientific">Asanoa ferruginea</name>
    <dbReference type="NCBI Taxonomy" id="53367"/>
    <lineage>
        <taxon>Bacteria</taxon>
        <taxon>Bacillati</taxon>
        <taxon>Actinomycetota</taxon>
        <taxon>Actinomycetes</taxon>
        <taxon>Micromonosporales</taxon>
        <taxon>Micromonosporaceae</taxon>
        <taxon>Asanoa</taxon>
    </lineage>
</organism>
<feature type="domain" description="Winged helix-turn-helix" evidence="2">
    <location>
        <begin position="426"/>
        <end position="499"/>
    </location>
</feature>
<evidence type="ECO:0000313" key="3">
    <source>
        <dbReference type="EMBL" id="REG01019.1"/>
    </source>
</evidence>
<dbReference type="Gene3D" id="1.25.40.10">
    <property type="entry name" value="Tetratricopeptide repeat domain"/>
    <property type="match status" value="1"/>
</dbReference>
<evidence type="ECO:0000259" key="1">
    <source>
        <dbReference type="Pfam" id="PF13271"/>
    </source>
</evidence>
<keyword evidence="4" id="KW-1185">Reference proteome</keyword>
<dbReference type="SUPFAM" id="SSF52540">
    <property type="entry name" value="P-loop containing nucleoside triphosphate hydrolases"/>
    <property type="match status" value="1"/>
</dbReference>
<dbReference type="InterPro" id="IPR025139">
    <property type="entry name" value="DUF4062"/>
</dbReference>
<dbReference type="RefSeq" id="WP_116072975.1">
    <property type="nucleotide sequence ID" value="NZ_BONB01000010.1"/>
</dbReference>